<evidence type="ECO:0000313" key="1">
    <source>
        <dbReference type="EMBL" id="KAJ8427512.1"/>
    </source>
</evidence>
<organism evidence="1 2">
    <name type="scientific">Carnegiea gigantea</name>
    <dbReference type="NCBI Taxonomy" id="171969"/>
    <lineage>
        <taxon>Eukaryota</taxon>
        <taxon>Viridiplantae</taxon>
        <taxon>Streptophyta</taxon>
        <taxon>Embryophyta</taxon>
        <taxon>Tracheophyta</taxon>
        <taxon>Spermatophyta</taxon>
        <taxon>Magnoliopsida</taxon>
        <taxon>eudicotyledons</taxon>
        <taxon>Gunneridae</taxon>
        <taxon>Pentapetalae</taxon>
        <taxon>Caryophyllales</taxon>
        <taxon>Cactineae</taxon>
        <taxon>Cactaceae</taxon>
        <taxon>Cactoideae</taxon>
        <taxon>Echinocereeae</taxon>
        <taxon>Carnegiea</taxon>
    </lineage>
</organism>
<dbReference type="AlphaFoldDB" id="A0A9Q1GY24"/>
<reference evidence="1" key="1">
    <citation type="submission" date="2022-04" db="EMBL/GenBank/DDBJ databases">
        <title>Carnegiea gigantea Genome sequencing and assembly v2.</title>
        <authorList>
            <person name="Copetti D."/>
            <person name="Sanderson M.J."/>
            <person name="Burquez A."/>
            <person name="Wojciechowski M.F."/>
        </authorList>
    </citation>
    <scope>NUCLEOTIDE SEQUENCE</scope>
    <source>
        <strain evidence="1">SGP5-SGP5p</strain>
        <tissue evidence="1">Aerial part</tissue>
    </source>
</reference>
<dbReference type="Proteomes" id="UP001153076">
    <property type="component" value="Unassembled WGS sequence"/>
</dbReference>
<dbReference type="EMBL" id="JAKOGI010001136">
    <property type="protein sequence ID" value="KAJ8427512.1"/>
    <property type="molecule type" value="Genomic_DNA"/>
</dbReference>
<comment type="caution">
    <text evidence="1">The sequence shown here is derived from an EMBL/GenBank/DDBJ whole genome shotgun (WGS) entry which is preliminary data.</text>
</comment>
<evidence type="ECO:0000313" key="2">
    <source>
        <dbReference type="Proteomes" id="UP001153076"/>
    </source>
</evidence>
<keyword evidence="2" id="KW-1185">Reference proteome</keyword>
<protein>
    <recommendedName>
        <fullName evidence="3">Reverse transcriptase zinc-binding domain-containing protein</fullName>
    </recommendedName>
</protein>
<gene>
    <name evidence="1" type="ORF">Cgig2_017253</name>
</gene>
<evidence type="ECO:0008006" key="3">
    <source>
        <dbReference type="Google" id="ProtNLM"/>
    </source>
</evidence>
<dbReference type="OrthoDB" id="677550at2759"/>
<proteinExistence type="predicted"/>
<sequence>MEARNHYIRILSSSIDLIKQQSKAEWMGYGDDCTRFFFTRAKQRKLAAYVYSLEDAQGHTQYGFSAVAQIDEYCPACPTETEDQDHVFFRCGWAWVFWTSLLQWWPIPFPTQDLTSFNRALKRLPGPRAERRISYTVITAAIYQIWRAENSRIFEHRELPVHTVVAQTKGQIIQRICFLNTKTGKYTACMDKLYG</sequence>
<accession>A0A9Q1GY24</accession>
<name>A0A9Q1GY24_9CARY</name>